<feature type="domain" description="RNA polymerase III subunit RPC82-related helix-turn-helix" evidence="1">
    <location>
        <begin position="4"/>
        <end position="58"/>
    </location>
</feature>
<dbReference type="Proteomes" id="UP000014978">
    <property type="component" value="Unassembled WGS sequence"/>
</dbReference>
<organism evidence="2 3">
    <name type="scientific">Spraguea lophii (strain 42_110)</name>
    <name type="common">Microsporidian parasite</name>
    <dbReference type="NCBI Taxonomy" id="1358809"/>
    <lineage>
        <taxon>Eukaryota</taxon>
        <taxon>Fungi</taxon>
        <taxon>Fungi incertae sedis</taxon>
        <taxon>Microsporidia</taxon>
        <taxon>Spragueidae</taxon>
        <taxon>Spraguea</taxon>
    </lineage>
</organism>
<dbReference type="Pfam" id="PF08221">
    <property type="entry name" value="HTH_9"/>
    <property type="match status" value="1"/>
</dbReference>
<dbReference type="InParanoid" id="S7XHU3"/>
<dbReference type="STRING" id="1358809.S7XHU3"/>
<dbReference type="AlphaFoldDB" id="S7XHU3"/>
<name>S7XHU3_SPRLO</name>
<sequence>MLDLIISDFDYLPYIVCKYLLKYNINTAQNISNGLKISIEDTFLGLSILIHQRIVKYSVIDNITYYKIYENEIKERLYFTYYIDVISKRFPNELNLFKEILFSGIYLMEENEITVLECNNVIKKADKEHIITFKLNTKIKKPTKAETKKIKIKKEAEAKESKNINDNKTKYHIVDYNTLKFILFQEISYDYISNRYNINILNYYKAVEKRSLLDRDLIKYILNEKIINFIDTIESSETKRLKSGKIEIRYKKLLENIRNQFIADLLSKNKKYEENISLKEFKRAYNAIFDNKIIEDKDITFTSLIEKEKIKWIILEFAKLGIINLVSLSNKKQDIRFYFAKESSLNIKRRLEDIIIEKIKLRKQYFKEECASNYCLAISDFLNVVKIHFIMNLELNE</sequence>
<dbReference type="OMA" id="MIPRTAD"/>
<dbReference type="EMBL" id="ATCN01000669">
    <property type="protein sequence ID" value="EPR78609.1"/>
    <property type="molecule type" value="Genomic_DNA"/>
</dbReference>
<dbReference type="HOGENOM" id="CLU_694789_0_0_1"/>
<reference evidence="3" key="1">
    <citation type="journal article" date="2013" name="PLoS Genet.">
        <title>The genome of Spraguea lophii and the basis of host-microsporidian interactions.</title>
        <authorList>
            <person name="Campbell S.E."/>
            <person name="Williams T.A."/>
            <person name="Yousuf A."/>
            <person name="Soanes D.M."/>
            <person name="Paszkiewicz K.H."/>
            <person name="Williams B.A.P."/>
        </authorList>
    </citation>
    <scope>NUCLEOTIDE SEQUENCE [LARGE SCALE GENOMIC DNA]</scope>
    <source>
        <strain evidence="3">42_110</strain>
    </source>
</reference>
<evidence type="ECO:0000259" key="1">
    <source>
        <dbReference type="Pfam" id="PF08221"/>
    </source>
</evidence>
<protein>
    <recommendedName>
        <fullName evidence="1">RNA polymerase III subunit RPC82-related helix-turn-helix domain-containing protein</fullName>
    </recommendedName>
</protein>
<keyword evidence="3" id="KW-1185">Reference proteome</keyword>
<proteinExistence type="predicted"/>
<dbReference type="VEuPathDB" id="MicrosporidiaDB:SLOPH_1659"/>
<evidence type="ECO:0000313" key="2">
    <source>
        <dbReference type="EMBL" id="EPR78609.1"/>
    </source>
</evidence>
<comment type="caution">
    <text evidence="2">The sequence shown here is derived from an EMBL/GenBank/DDBJ whole genome shotgun (WGS) entry which is preliminary data.</text>
</comment>
<accession>S7XHU3</accession>
<dbReference type="OrthoDB" id="2190900at2759"/>
<dbReference type="InterPro" id="IPR013197">
    <property type="entry name" value="RNA_pol_III_RPC82-rel_HTH"/>
</dbReference>
<gene>
    <name evidence="2" type="ORF">SLOPH_1659</name>
</gene>
<evidence type="ECO:0000313" key="3">
    <source>
        <dbReference type="Proteomes" id="UP000014978"/>
    </source>
</evidence>